<accession>X0YXL4</accession>
<reference evidence="1" key="1">
    <citation type="journal article" date="2014" name="Front. Microbiol.">
        <title>High frequency of phylogenetically diverse reductive dehalogenase-homologous genes in deep subseafloor sedimentary metagenomes.</title>
        <authorList>
            <person name="Kawai M."/>
            <person name="Futagami T."/>
            <person name="Toyoda A."/>
            <person name="Takaki Y."/>
            <person name="Nishi S."/>
            <person name="Hori S."/>
            <person name="Arai W."/>
            <person name="Tsubouchi T."/>
            <person name="Morono Y."/>
            <person name="Uchiyama I."/>
            <person name="Ito T."/>
            <person name="Fujiyama A."/>
            <person name="Inagaki F."/>
            <person name="Takami H."/>
        </authorList>
    </citation>
    <scope>NUCLEOTIDE SEQUENCE</scope>
    <source>
        <strain evidence="1">Expedition CK06-06</strain>
    </source>
</reference>
<gene>
    <name evidence="1" type="ORF">S01H1_76092</name>
</gene>
<evidence type="ECO:0000313" key="1">
    <source>
        <dbReference type="EMBL" id="GAG53003.1"/>
    </source>
</evidence>
<proteinExistence type="predicted"/>
<evidence type="ECO:0008006" key="2">
    <source>
        <dbReference type="Google" id="ProtNLM"/>
    </source>
</evidence>
<sequence length="236" mass="25901">GSVRWNGVNRGQSTCVATSPYGLDFNGRVEETIVGNFYYRVFAHGGQLYAIAKEGWAWKARNPDDPWNPDGVDLTKQYLWTRSAANPFAALGKTVRHNAVRVAGDTLHVCYSCYPDQPERILHSTIDMSGGDFDNWVATTPPDEILEPELDWEGADLPLAMSRSGSGTGVRQLRDPALFTDIDGVHYLLYSGRGEEAIGLARFVNTCGMPPLAGDFSGDCTVNLADLIITADQWLQ</sequence>
<feature type="non-terminal residue" evidence="1">
    <location>
        <position position="1"/>
    </location>
</feature>
<dbReference type="EMBL" id="BARS01051045">
    <property type="protein sequence ID" value="GAG53003.1"/>
    <property type="molecule type" value="Genomic_DNA"/>
</dbReference>
<dbReference type="AlphaFoldDB" id="X0YXL4"/>
<feature type="non-terminal residue" evidence="1">
    <location>
        <position position="236"/>
    </location>
</feature>
<organism evidence="1">
    <name type="scientific">marine sediment metagenome</name>
    <dbReference type="NCBI Taxonomy" id="412755"/>
    <lineage>
        <taxon>unclassified sequences</taxon>
        <taxon>metagenomes</taxon>
        <taxon>ecological metagenomes</taxon>
    </lineage>
</organism>
<comment type="caution">
    <text evidence="1">The sequence shown here is derived from an EMBL/GenBank/DDBJ whole genome shotgun (WGS) entry which is preliminary data.</text>
</comment>
<protein>
    <recommendedName>
        <fullName evidence="2">Glycosyl hydrolase family 32 N-terminal domain-containing protein</fullName>
    </recommendedName>
</protein>
<name>X0YXL4_9ZZZZ</name>